<proteinExistence type="predicted"/>
<evidence type="ECO:0000313" key="2">
    <source>
        <dbReference type="EMBL" id="MFB9821717.1"/>
    </source>
</evidence>
<gene>
    <name evidence="2" type="ORF">ACFFP1_19745</name>
</gene>
<evidence type="ECO:0000313" key="3">
    <source>
        <dbReference type="Proteomes" id="UP001589702"/>
    </source>
</evidence>
<dbReference type="RefSeq" id="WP_234753669.1">
    <property type="nucleotide sequence ID" value="NZ_BAAAWN010000001.1"/>
</dbReference>
<name>A0ABV5Y3Z2_ARTRM</name>
<protein>
    <recommendedName>
        <fullName evidence="4">Integral membrane protein</fullName>
    </recommendedName>
</protein>
<feature type="transmembrane region" description="Helical" evidence="1">
    <location>
        <begin position="67"/>
        <end position="89"/>
    </location>
</feature>
<keyword evidence="1" id="KW-0812">Transmembrane</keyword>
<feature type="transmembrane region" description="Helical" evidence="1">
    <location>
        <begin position="7"/>
        <end position="27"/>
    </location>
</feature>
<accession>A0ABV5Y3Z2</accession>
<evidence type="ECO:0008006" key="4">
    <source>
        <dbReference type="Google" id="ProtNLM"/>
    </source>
</evidence>
<dbReference type="Proteomes" id="UP001589702">
    <property type="component" value="Unassembled WGS sequence"/>
</dbReference>
<organism evidence="2 3">
    <name type="scientific">Arthrobacter ramosus</name>
    <dbReference type="NCBI Taxonomy" id="1672"/>
    <lineage>
        <taxon>Bacteria</taxon>
        <taxon>Bacillati</taxon>
        <taxon>Actinomycetota</taxon>
        <taxon>Actinomycetes</taxon>
        <taxon>Micrococcales</taxon>
        <taxon>Micrococcaceae</taxon>
        <taxon>Arthrobacter</taxon>
    </lineage>
</organism>
<feature type="transmembrane region" description="Helical" evidence="1">
    <location>
        <begin position="33"/>
        <end position="55"/>
    </location>
</feature>
<sequence length="127" mass="13059">MAYEQRAVGITSAVIGAVALASIPLSFTGPAELRLAVIGPFLLAGPGTALILFLKPARLQKGTGFEVLPLAAAIAVSFSLASGILLSTAMLYTGFWHPSAAVCLLAGLTLVLLAAVGRRSRRKEAAR</sequence>
<feature type="transmembrane region" description="Helical" evidence="1">
    <location>
        <begin position="95"/>
        <end position="117"/>
    </location>
</feature>
<dbReference type="EMBL" id="JBHMBC010000039">
    <property type="protein sequence ID" value="MFB9821717.1"/>
    <property type="molecule type" value="Genomic_DNA"/>
</dbReference>
<keyword evidence="3" id="KW-1185">Reference proteome</keyword>
<comment type="caution">
    <text evidence="2">The sequence shown here is derived from an EMBL/GenBank/DDBJ whole genome shotgun (WGS) entry which is preliminary data.</text>
</comment>
<keyword evidence="1" id="KW-1133">Transmembrane helix</keyword>
<reference evidence="2 3" key="1">
    <citation type="submission" date="2024-09" db="EMBL/GenBank/DDBJ databases">
        <authorList>
            <person name="Sun Q."/>
            <person name="Mori K."/>
        </authorList>
    </citation>
    <scope>NUCLEOTIDE SEQUENCE [LARGE SCALE GENOMIC DNA]</scope>
    <source>
        <strain evidence="2 3">JCM 1334</strain>
    </source>
</reference>
<evidence type="ECO:0000256" key="1">
    <source>
        <dbReference type="SAM" id="Phobius"/>
    </source>
</evidence>
<keyword evidence="1" id="KW-0472">Membrane</keyword>